<name>A0A8K0P3K0_LADFU</name>
<keyword evidence="1" id="KW-0175">Coiled coil</keyword>
<organism evidence="3 4">
    <name type="scientific">Ladona fulva</name>
    <name type="common">Scarce chaser dragonfly</name>
    <name type="synonym">Libellula fulva</name>
    <dbReference type="NCBI Taxonomy" id="123851"/>
    <lineage>
        <taxon>Eukaryota</taxon>
        <taxon>Metazoa</taxon>
        <taxon>Ecdysozoa</taxon>
        <taxon>Arthropoda</taxon>
        <taxon>Hexapoda</taxon>
        <taxon>Insecta</taxon>
        <taxon>Pterygota</taxon>
        <taxon>Palaeoptera</taxon>
        <taxon>Odonata</taxon>
        <taxon>Epiprocta</taxon>
        <taxon>Anisoptera</taxon>
        <taxon>Libelluloidea</taxon>
        <taxon>Libellulidae</taxon>
        <taxon>Ladona</taxon>
    </lineage>
</organism>
<dbReference type="EMBL" id="KZ308830">
    <property type="protein sequence ID" value="KAG8234590.1"/>
    <property type="molecule type" value="Genomic_DNA"/>
</dbReference>
<evidence type="ECO:0000313" key="3">
    <source>
        <dbReference type="EMBL" id="KAG8234590.1"/>
    </source>
</evidence>
<protein>
    <submittedName>
        <fullName evidence="3">Uncharacterized protein</fullName>
    </submittedName>
</protein>
<keyword evidence="4" id="KW-1185">Reference proteome</keyword>
<evidence type="ECO:0000256" key="2">
    <source>
        <dbReference type="SAM" id="MobiDB-lite"/>
    </source>
</evidence>
<feature type="region of interest" description="Disordered" evidence="2">
    <location>
        <begin position="198"/>
        <end position="226"/>
    </location>
</feature>
<evidence type="ECO:0000313" key="4">
    <source>
        <dbReference type="Proteomes" id="UP000792457"/>
    </source>
</evidence>
<feature type="coiled-coil region" evidence="1">
    <location>
        <begin position="131"/>
        <end position="165"/>
    </location>
</feature>
<accession>A0A8K0P3K0</accession>
<reference evidence="3" key="2">
    <citation type="submission" date="2017-10" db="EMBL/GenBank/DDBJ databases">
        <title>Ladona fulva Genome sequencing and assembly.</title>
        <authorList>
            <person name="Murali S."/>
            <person name="Richards S."/>
            <person name="Bandaranaike D."/>
            <person name="Bellair M."/>
            <person name="Blankenburg K."/>
            <person name="Chao H."/>
            <person name="Dinh H."/>
            <person name="Doddapaneni H."/>
            <person name="Dugan-Rocha S."/>
            <person name="Elkadiri S."/>
            <person name="Gnanaolivu R."/>
            <person name="Hernandez B."/>
            <person name="Skinner E."/>
            <person name="Javaid M."/>
            <person name="Lee S."/>
            <person name="Li M."/>
            <person name="Ming W."/>
            <person name="Munidasa M."/>
            <person name="Muniz J."/>
            <person name="Nguyen L."/>
            <person name="Hughes D."/>
            <person name="Osuji N."/>
            <person name="Pu L.-L."/>
            <person name="Puazo M."/>
            <person name="Qu C."/>
            <person name="Quiroz J."/>
            <person name="Raj R."/>
            <person name="Weissenberger G."/>
            <person name="Xin Y."/>
            <person name="Zou X."/>
            <person name="Han Y."/>
            <person name="Worley K."/>
            <person name="Muzny D."/>
            <person name="Gibbs R."/>
        </authorList>
    </citation>
    <scope>NUCLEOTIDE SEQUENCE</scope>
    <source>
        <strain evidence="3">Sampled in the wild</strain>
    </source>
</reference>
<comment type="caution">
    <text evidence="3">The sequence shown here is derived from an EMBL/GenBank/DDBJ whole genome shotgun (WGS) entry which is preliminary data.</text>
</comment>
<sequence>MAYQPDNWNIKLSPKENYSKLQISCESPSKSPLLIPKTEIEDGSSVSKMNDADNHRFLPEVLLFVDQGNARVTLNDNSVIDDAFSKKKKKALLMREKRMDAVYRNQERIRNTLYMRDRRKDEAFRIQERARNALYMRRRRQDEEYRRLERERNALIMQRRRQNEEFRNKERAKNAEIMREKRKDEEFRREERQRNAMYERNKRQNAAQKVSGNMKVENPESRQEVPLSLVRQDAPNASHMQHSYGEIFMMPGCPGCFPIYTATDIGLIDPL</sequence>
<dbReference type="AlphaFoldDB" id="A0A8K0P3K0"/>
<dbReference type="Proteomes" id="UP000792457">
    <property type="component" value="Unassembled WGS sequence"/>
</dbReference>
<reference evidence="3" key="1">
    <citation type="submission" date="2013-04" db="EMBL/GenBank/DDBJ databases">
        <authorList>
            <person name="Qu J."/>
            <person name="Murali S.C."/>
            <person name="Bandaranaike D."/>
            <person name="Bellair M."/>
            <person name="Blankenburg K."/>
            <person name="Chao H."/>
            <person name="Dinh H."/>
            <person name="Doddapaneni H."/>
            <person name="Downs B."/>
            <person name="Dugan-Rocha S."/>
            <person name="Elkadiri S."/>
            <person name="Gnanaolivu R.D."/>
            <person name="Hernandez B."/>
            <person name="Javaid M."/>
            <person name="Jayaseelan J.C."/>
            <person name="Lee S."/>
            <person name="Li M."/>
            <person name="Ming W."/>
            <person name="Munidasa M."/>
            <person name="Muniz J."/>
            <person name="Nguyen L."/>
            <person name="Ongeri F."/>
            <person name="Osuji N."/>
            <person name="Pu L.-L."/>
            <person name="Puazo M."/>
            <person name="Qu C."/>
            <person name="Quiroz J."/>
            <person name="Raj R."/>
            <person name="Weissenberger G."/>
            <person name="Xin Y."/>
            <person name="Zou X."/>
            <person name="Han Y."/>
            <person name="Richards S."/>
            <person name="Worley K."/>
            <person name="Muzny D."/>
            <person name="Gibbs R."/>
        </authorList>
    </citation>
    <scope>NUCLEOTIDE SEQUENCE</scope>
    <source>
        <strain evidence="3">Sampled in the wild</strain>
    </source>
</reference>
<evidence type="ECO:0000256" key="1">
    <source>
        <dbReference type="SAM" id="Coils"/>
    </source>
</evidence>
<proteinExistence type="predicted"/>
<gene>
    <name evidence="3" type="ORF">J437_LFUL013852</name>
</gene>